<feature type="non-terminal residue" evidence="2">
    <location>
        <position position="1"/>
    </location>
</feature>
<proteinExistence type="predicted"/>
<name>A0A383D629_9ZZZZ</name>
<accession>A0A383D629</accession>
<organism evidence="2">
    <name type="scientific">marine metagenome</name>
    <dbReference type="NCBI Taxonomy" id="408172"/>
    <lineage>
        <taxon>unclassified sequences</taxon>
        <taxon>metagenomes</taxon>
        <taxon>ecological metagenomes</taxon>
    </lineage>
</organism>
<sequence length="49" mass="5352">VATTFVVDGAPVGPDNYWYRKQKAWAEPTPRRKPAMHASEIIPSGRAGA</sequence>
<dbReference type="AlphaFoldDB" id="A0A383D629"/>
<dbReference type="EMBL" id="UINC01214518">
    <property type="protein sequence ID" value="SVE39784.1"/>
    <property type="molecule type" value="Genomic_DNA"/>
</dbReference>
<gene>
    <name evidence="2" type="ORF">METZ01_LOCUS492638</name>
</gene>
<protein>
    <submittedName>
        <fullName evidence="2">Uncharacterized protein</fullName>
    </submittedName>
</protein>
<evidence type="ECO:0000313" key="2">
    <source>
        <dbReference type="EMBL" id="SVE39784.1"/>
    </source>
</evidence>
<feature type="region of interest" description="Disordered" evidence="1">
    <location>
        <begin position="28"/>
        <end position="49"/>
    </location>
</feature>
<evidence type="ECO:0000256" key="1">
    <source>
        <dbReference type="SAM" id="MobiDB-lite"/>
    </source>
</evidence>
<reference evidence="2" key="1">
    <citation type="submission" date="2018-05" db="EMBL/GenBank/DDBJ databases">
        <authorList>
            <person name="Lanie J.A."/>
            <person name="Ng W.-L."/>
            <person name="Kazmierczak K.M."/>
            <person name="Andrzejewski T.M."/>
            <person name="Davidsen T.M."/>
            <person name="Wayne K.J."/>
            <person name="Tettelin H."/>
            <person name="Glass J.I."/>
            <person name="Rusch D."/>
            <person name="Podicherti R."/>
            <person name="Tsui H.-C.T."/>
            <person name="Winkler M.E."/>
        </authorList>
    </citation>
    <scope>NUCLEOTIDE SEQUENCE</scope>
</reference>